<dbReference type="EMBL" id="JAIWYP010000013">
    <property type="protein sequence ID" value="KAH3718012.1"/>
    <property type="molecule type" value="Genomic_DNA"/>
</dbReference>
<comment type="caution">
    <text evidence="1">The sequence shown here is derived from an EMBL/GenBank/DDBJ whole genome shotgun (WGS) entry which is preliminary data.</text>
</comment>
<accession>A0A9D4C6F5</accession>
<reference evidence="1" key="1">
    <citation type="journal article" date="2019" name="bioRxiv">
        <title>The Genome of the Zebra Mussel, Dreissena polymorpha: A Resource for Invasive Species Research.</title>
        <authorList>
            <person name="McCartney M.A."/>
            <person name="Auch B."/>
            <person name="Kono T."/>
            <person name="Mallez S."/>
            <person name="Zhang Y."/>
            <person name="Obille A."/>
            <person name="Becker A."/>
            <person name="Abrahante J.E."/>
            <person name="Garbe J."/>
            <person name="Badalamenti J.P."/>
            <person name="Herman A."/>
            <person name="Mangelson H."/>
            <person name="Liachko I."/>
            <person name="Sullivan S."/>
            <person name="Sone E.D."/>
            <person name="Koren S."/>
            <person name="Silverstein K.A.T."/>
            <person name="Beckman K.B."/>
            <person name="Gohl D.M."/>
        </authorList>
    </citation>
    <scope>NUCLEOTIDE SEQUENCE</scope>
    <source>
        <strain evidence="1">Duluth1</strain>
        <tissue evidence="1">Whole animal</tissue>
    </source>
</reference>
<name>A0A9D4C6F5_DREPO</name>
<gene>
    <name evidence="1" type="ORF">DPMN_060809</name>
</gene>
<sequence>MQHVKEPTHVRGHTLDVVITRDTVDTVSNVVVTDPDFQSAQETFLKTIMPSSLMQEHQNQLRNDNTGKITITSDDLSISLDCVDIRAGGLLSYDIVFEPDLRLLDQVSTATIGQPRQVDKYG</sequence>
<reference evidence="1" key="2">
    <citation type="submission" date="2020-11" db="EMBL/GenBank/DDBJ databases">
        <authorList>
            <person name="McCartney M.A."/>
            <person name="Auch B."/>
            <person name="Kono T."/>
            <person name="Mallez S."/>
            <person name="Becker A."/>
            <person name="Gohl D.M."/>
            <person name="Silverstein K.A.T."/>
            <person name="Koren S."/>
            <person name="Bechman K.B."/>
            <person name="Herman A."/>
            <person name="Abrahante J.E."/>
            <person name="Garbe J."/>
        </authorList>
    </citation>
    <scope>NUCLEOTIDE SEQUENCE</scope>
    <source>
        <strain evidence="1">Duluth1</strain>
        <tissue evidence="1">Whole animal</tissue>
    </source>
</reference>
<keyword evidence="2" id="KW-1185">Reference proteome</keyword>
<evidence type="ECO:0000313" key="1">
    <source>
        <dbReference type="EMBL" id="KAH3718012.1"/>
    </source>
</evidence>
<evidence type="ECO:0000313" key="2">
    <source>
        <dbReference type="Proteomes" id="UP000828390"/>
    </source>
</evidence>
<dbReference type="AlphaFoldDB" id="A0A9D4C6F5"/>
<dbReference type="Proteomes" id="UP000828390">
    <property type="component" value="Unassembled WGS sequence"/>
</dbReference>
<organism evidence="1 2">
    <name type="scientific">Dreissena polymorpha</name>
    <name type="common">Zebra mussel</name>
    <name type="synonym">Mytilus polymorpha</name>
    <dbReference type="NCBI Taxonomy" id="45954"/>
    <lineage>
        <taxon>Eukaryota</taxon>
        <taxon>Metazoa</taxon>
        <taxon>Spiralia</taxon>
        <taxon>Lophotrochozoa</taxon>
        <taxon>Mollusca</taxon>
        <taxon>Bivalvia</taxon>
        <taxon>Autobranchia</taxon>
        <taxon>Heteroconchia</taxon>
        <taxon>Euheterodonta</taxon>
        <taxon>Imparidentia</taxon>
        <taxon>Neoheterodontei</taxon>
        <taxon>Myida</taxon>
        <taxon>Dreissenoidea</taxon>
        <taxon>Dreissenidae</taxon>
        <taxon>Dreissena</taxon>
    </lineage>
</organism>
<proteinExistence type="predicted"/>
<protein>
    <submittedName>
        <fullName evidence="1">Uncharacterized protein</fullName>
    </submittedName>
</protein>